<dbReference type="GO" id="GO:0005829">
    <property type="term" value="C:cytosol"/>
    <property type="evidence" value="ECO:0007669"/>
    <property type="project" value="TreeGrafter"/>
</dbReference>
<evidence type="ECO:0000256" key="15">
    <source>
        <dbReference type="HAMAP-Rule" id="MF_01113"/>
    </source>
</evidence>
<comment type="catalytic activity">
    <reaction evidence="14 15">
        <text>DNA(n) + a 2'-deoxyribonucleoside 5'-triphosphate = DNA(n+1) + diphosphate</text>
        <dbReference type="Rhea" id="RHEA:22508"/>
        <dbReference type="Rhea" id="RHEA-COMP:17339"/>
        <dbReference type="Rhea" id="RHEA-COMP:17340"/>
        <dbReference type="ChEBI" id="CHEBI:33019"/>
        <dbReference type="ChEBI" id="CHEBI:61560"/>
        <dbReference type="ChEBI" id="CHEBI:173112"/>
        <dbReference type="EC" id="2.7.7.7"/>
    </reaction>
</comment>
<sequence>MERIILHSDLNSFYASIECLHSPEIRDKPVAVGGSVEQRHGIILTKNILAKKHGVKTGEAIWQAKQKCPDLVVLPPNYRLYLYFSKEARNIYSYYTNLVESFGVDECWLDVTESSKLFGSGEKIADEIRERMKNELGITCSIGVSYNKIFAKLGSDMKKPDATTVITYDNFKKKVWPLPVSDLLYVGRSTNKKLTNIGVYTIGDLANLNIGFLKKYLGKWGEYLWTFANGFDEAPVAKSDFDSVIKGIGNSMTTPRDLVNNEDVKILLYVLSESVAERLRRHNFRSRTIQIYIRDKELQSFERQAKLSDCSCIANVIAEKAYEIFLKNYTWEKPIRSIGVRATDLVTADTNVQLSIFNDEKQKKKKEQLEYSIDEIRKRFGHYSVQRALLLKDKALNANPIEDNVIFPVSYFK</sequence>
<evidence type="ECO:0000259" key="16">
    <source>
        <dbReference type="PROSITE" id="PS50173"/>
    </source>
</evidence>
<evidence type="ECO:0000313" key="18">
    <source>
        <dbReference type="Proteomes" id="UP000036923"/>
    </source>
</evidence>
<accession>A0A0L6JLK8</accession>
<dbReference type="PATRIC" id="fig|398512.5.peg.1997"/>
<comment type="caution">
    <text evidence="17">The sequence shown here is derived from an EMBL/GenBank/DDBJ whole genome shotgun (WGS) entry which is preliminary data.</text>
</comment>
<comment type="function">
    <text evidence="15">Poorly processive, error-prone DNA polymerase involved in untargeted mutagenesis. Copies undamaged DNA at stalled replication forks, which arise in vivo from mismatched or misaligned primer ends. These misaligned primers can be extended by PolIV. Exhibits no 3'-5' exonuclease (proofreading) activity. May be involved in translesional synthesis, in conjunction with the beta clamp from PolIII.</text>
</comment>
<feature type="site" description="Substrate discrimination" evidence="15">
    <location>
        <position position="14"/>
    </location>
</feature>
<dbReference type="Gene3D" id="3.40.1170.60">
    <property type="match status" value="1"/>
</dbReference>
<keyword evidence="5 15" id="KW-0808">Transferase</keyword>
<evidence type="ECO:0000313" key="17">
    <source>
        <dbReference type="EMBL" id="KNY26653.1"/>
    </source>
</evidence>
<dbReference type="SUPFAM" id="SSF56672">
    <property type="entry name" value="DNA/RNA polymerases"/>
    <property type="match status" value="1"/>
</dbReference>
<evidence type="ECO:0000256" key="7">
    <source>
        <dbReference type="ARBA" id="ARBA00022705"/>
    </source>
</evidence>
<evidence type="ECO:0000256" key="9">
    <source>
        <dbReference type="ARBA" id="ARBA00022763"/>
    </source>
</evidence>
<dbReference type="InterPro" id="IPR017961">
    <property type="entry name" value="DNA_pol_Y-fam_little_finger"/>
</dbReference>
<dbReference type="STRING" id="398512.Bccel_1918"/>
<feature type="binding site" evidence="15">
    <location>
        <position position="105"/>
    </location>
    <ligand>
        <name>Mg(2+)</name>
        <dbReference type="ChEBI" id="CHEBI:18420"/>
    </ligand>
</feature>
<dbReference type="PANTHER" id="PTHR11076:SF35">
    <property type="entry name" value="DNA REPAIR PROTEIN HOMOLOG YOBH"/>
    <property type="match status" value="1"/>
</dbReference>
<evidence type="ECO:0000256" key="3">
    <source>
        <dbReference type="ARBA" id="ARBA00022457"/>
    </source>
</evidence>
<feature type="binding site" evidence="15">
    <location>
        <position position="9"/>
    </location>
    <ligand>
        <name>Mg(2+)</name>
        <dbReference type="ChEBI" id="CHEBI:18420"/>
    </ligand>
</feature>
<dbReference type="PANTHER" id="PTHR11076">
    <property type="entry name" value="DNA REPAIR POLYMERASE UMUC / TRANSFERASE FAMILY MEMBER"/>
    <property type="match status" value="1"/>
</dbReference>
<dbReference type="Pfam" id="PF21999">
    <property type="entry name" value="IMS_HHH_1"/>
    <property type="match status" value="1"/>
</dbReference>
<organism evidence="17 18">
    <name type="scientific">Pseudobacteroides cellulosolvens ATCC 35603 = DSM 2933</name>
    <dbReference type="NCBI Taxonomy" id="398512"/>
    <lineage>
        <taxon>Bacteria</taxon>
        <taxon>Bacillati</taxon>
        <taxon>Bacillota</taxon>
        <taxon>Clostridia</taxon>
        <taxon>Eubacteriales</taxon>
        <taxon>Oscillospiraceae</taxon>
        <taxon>Pseudobacteroides</taxon>
    </lineage>
</organism>
<dbReference type="InterPro" id="IPR043502">
    <property type="entry name" value="DNA/RNA_pol_sf"/>
</dbReference>
<dbReference type="GO" id="GO:0006261">
    <property type="term" value="P:DNA-templated DNA replication"/>
    <property type="evidence" value="ECO:0007669"/>
    <property type="project" value="UniProtKB-UniRule"/>
</dbReference>
<dbReference type="GO" id="GO:0009432">
    <property type="term" value="P:SOS response"/>
    <property type="evidence" value="ECO:0007669"/>
    <property type="project" value="TreeGrafter"/>
</dbReference>
<evidence type="ECO:0000256" key="4">
    <source>
        <dbReference type="ARBA" id="ARBA00022490"/>
    </source>
</evidence>
<dbReference type="Pfam" id="PF00817">
    <property type="entry name" value="IMS"/>
    <property type="match status" value="1"/>
</dbReference>
<keyword evidence="13 15" id="KW-0234">DNA repair</keyword>
<dbReference type="InterPro" id="IPR050116">
    <property type="entry name" value="DNA_polymerase-Y"/>
</dbReference>
<keyword evidence="12 15" id="KW-0238">DNA-binding</keyword>
<keyword evidence="9 15" id="KW-0227">DNA damage</keyword>
<dbReference type="GO" id="GO:0003887">
    <property type="term" value="F:DNA-directed DNA polymerase activity"/>
    <property type="evidence" value="ECO:0007669"/>
    <property type="project" value="UniProtKB-UniRule"/>
</dbReference>
<comment type="subcellular location">
    <subcellularLocation>
        <location evidence="1 15">Cytoplasm</location>
    </subcellularLocation>
</comment>
<evidence type="ECO:0000256" key="2">
    <source>
        <dbReference type="ARBA" id="ARBA00010945"/>
    </source>
</evidence>
<dbReference type="InterPro" id="IPR053848">
    <property type="entry name" value="IMS_HHH_1"/>
</dbReference>
<keyword evidence="3 15" id="KW-0515">Mutator protein</keyword>
<comment type="similarity">
    <text evidence="2 15">Belongs to the DNA polymerase type-Y family.</text>
</comment>
<keyword evidence="6 15" id="KW-0548">Nucleotidyltransferase</keyword>
<dbReference type="InterPro" id="IPR036775">
    <property type="entry name" value="DNA_pol_Y-fam_lit_finger_sf"/>
</dbReference>
<dbReference type="GO" id="GO:0000287">
    <property type="term" value="F:magnesium ion binding"/>
    <property type="evidence" value="ECO:0007669"/>
    <property type="project" value="UniProtKB-UniRule"/>
</dbReference>
<feature type="domain" description="UmuC" evidence="16">
    <location>
        <begin position="5"/>
        <end position="187"/>
    </location>
</feature>
<keyword evidence="8 15" id="KW-0479">Metal-binding</keyword>
<dbReference type="Proteomes" id="UP000036923">
    <property type="component" value="Unassembled WGS sequence"/>
</dbReference>
<dbReference type="NCBIfam" id="NF002677">
    <property type="entry name" value="PRK02406.1"/>
    <property type="match status" value="1"/>
</dbReference>
<reference evidence="18" key="1">
    <citation type="submission" date="2015-07" db="EMBL/GenBank/DDBJ databases">
        <title>Near-Complete Genome Sequence of the Cellulolytic Bacterium Bacteroides (Pseudobacteroides) cellulosolvens ATCC 35603.</title>
        <authorList>
            <person name="Dassa B."/>
            <person name="Utturkar S.M."/>
            <person name="Klingeman D.M."/>
            <person name="Hurt R.A."/>
            <person name="Keller M."/>
            <person name="Xu J."/>
            <person name="Reddy Y.H.K."/>
            <person name="Borovok I."/>
            <person name="Grinberg I.R."/>
            <person name="Lamed R."/>
            <person name="Zhivin O."/>
            <person name="Bayer E.A."/>
            <person name="Brown S.D."/>
        </authorList>
    </citation>
    <scope>NUCLEOTIDE SEQUENCE [LARGE SCALE GENOMIC DNA]</scope>
    <source>
        <strain evidence="18">DSM 2933</strain>
    </source>
</reference>
<dbReference type="PROSITE" id="PS50173">
    <property type="entry name" value="UMUC"/>
    <property type="match status" value="1"/>
</dbReference>
<evidence type="ECO:0000256" key="12">
    <source>
        <dbReference type="ARBA" id="ARBA00023125"/>
    </source>
</evidence>
<dbReference type="GO" id="GO:0003684">
    <property type="term" value="F:damaged DNA binding"/>
    <property type="evidence" value="ECO:0007669"/>
    <property type="project" value="InterPro"/>
</dbReference>
<dbReference type="EMBL" id="LGTC01000001">
    <property type="protein sequence ID" value="KNY26653.1"/>
    <property type="molecule type" value="Genomic_DNA"/>
</dbReference>
<name>A0A0L6JLK8_9FIRM</name>
<dbReference type="eggNOG" id="COG0389">
    <property type="taxonomic scope" value="Bacteria"/>
</dbReference>
<keyword evidence="7 15" id="KW-0235">DNA replication</keyword>
<evidence type="ECO:0000256" key="1">
    <source>
        <dbReference type="ARBA" id="ARBA00004496"/>
    </source>
</evidence>
<dbReference type="Pfam" id="PF11799">
    <property type="entry name" value="IMS_C"/>
    <property type="match status" value="1"/>
</dbReference>
<dbReference type="Gene3D" id="1.10.150.20">
    <property type="entry name" value="5' to 3' exonuclease, C-terminal subdomain"/>
    <property type="match status" value="1"/>
</dbReference>
<dbReference type="OrthoDB" id="9808813at2"/>
<comment type="cofactor">
    <cofactor evidence="15">
        <name>Mg(2+)</name>
        <dbReference type="ChEBI" id="CHEBI:18420"/>
    </cofactor>
    <text evidence="15">Binds 2 magnesium ions per subunit.</text>
</comment>
<dbReference type="PIRSF" id="PIRSF036603">
    <property type="entry name" value="DPol_eta"/>
    <property type="match status" value="1"/>
</dbReference>
<dbReference type="AlphaFoldDB" id="A0A0L6JLK8"/>
<proteinExistence type="inferred from homology"/>
<feature type="active site" evidence="15">
    <location>
        <position position="106"/>
    </location>
</feature>
<evidence type="ECO:0000256" key="14">
    <source>
        <dbReference type="ARBA" id="ARBA00049244"/>
    </source>
</evidence>
<evidence type="ECO:0000256" key="8">
    <source>
        <dbReference type="ARBA" id="ARBA00022723"/>
    </source>
</evidence>
<dbReference type="CDD" id="cd03586">
    <property type="entry name" value="PolY_Pol_IV_kappa"/>
    <property type="match status" value="1"/>
</dbReference>
<dbReference type="EC" id="2.7.7.7" evidence="15"/>
<dbReference type="GO" id="GO:0042276">
    <property type="term" value="P:error-prone translesion synthesis"/>
    <property type="evidence" value="ECO:0007669"/>
    <property type="project" value="TreeGrafter"/>
</dbReference>
<evidence type="ECO:0000256" key="11">
    <source>
        <dbReference type="ARBA" id="ARBA00022932"/>
    </source>
</evidence>
<comment type="subunit">
    <text evidence="15">Monomer.</text>
</comment>
<dbReference type="InterPro" id="IPR022880">
    <property type="entry name" value="DNApol_IV"/>
</dbReference>
<evidence type="ECO:0000256" key="6">
    <source>
        <dbReference type="ARBA" id="ARBA00022695"/>
    </source>
</evidence>
<protein>
    <recommendedName>
        <fullName evidence="15">DNA polymerase IV</fullName>
        <shortName evidence="15">Pol IV</shortName>
        <ecNumber evidence="15">2.7.7.7</ecNumber>
    </recommendedName>
</protein>
<evidence type="ECO:0000256" key="13">
    <source>
        <dbReference type="ARBA" id="ARBA00023204"/>
    </source>
</evidence>
<dbReference type="InterPro" id="IPR001126">
    <property type="entry name" value="UmuC"/>
</dbReference>
<dbReference type="RefSeq" id="WP_036938132.1">
    <property type="nucleotide sequence ID" value="NZ_JQKC01000006.1"/>
</dbReference>
<dbReference type="Gene3D" id="3.30.1490.100">
    <property type="entry name" value="DNA polymerase, Y-family, little finger domain"/>
    <property type="match status" value="1"/>
</dbReference>
<dbReference type="Gene3D" id="3.30.70.270">
    <property type="match status" value="1"/>
</dbReference>
<evidence type="ECO:0000256" key="5">
    <source>
        <dbReference type="ARBA" id="ARBA00022679"/>
    </source>
</evidence>
<dbReference type="GO" id="GO:0006281">
    <property type="term" value="P:DNA repair"/>
    <property type="evidence" value="ECO:0007669"/>
    <property type="project" value="UniProtKB-UniRule"/>
</dbReference>
<keyword evidence="4 15" id="KW-0963">Cytoplasm</keyword>
<dbReference type="InterPro" id="IPR043128">
    <property type="entry name" value="Rev_trsase/Diguanyl_cyclase"/>
</dbReference>
<gene>
    <name evidence="15" type="primary">dinB</name>
    <name evidence="17" type="ORF">Bccel_1918</name>
</gene>
<dbReference type="HAMAP" id="MF_01113">
    <property type="entry name" value="DNApol_IV"/>
    <property type="match status" value="1"/>
</dbReference>
<keyword evidence="10 15" id="KW-0460">Magnesium</keyword>
<evidence type="ECO:0000256" key="10">
    <source>
        <dbReference type="ARBA" id="ARBA00022842"/>
    </source>
</evidence>
<dbReference type="SUPFAM" id="SSF100879">
    <property type="entry name" value="Lesion bypass DNA polymerase (Y-family), little finger domain"/>
    <property type="match status" value="1"/>
</dbReference>
<keyword evidence="11 15" id="KW-0239">DNA-directed DNA polymerase</keyword>
<keyword evidence="18" id="KW-1185">Reference proteome</keyword>
<dbReference type="NCBIfam" id="NF002848">
    <property type="entry name" value="PRK03103.1"/>
    <property type="match status" value="1"/>
</dbReference>